<dbReference type="Proteomes" id="UP000811246">
    <property type="component" value="Chromosome 1"/>
</dbReference>
<organism evidence="1 2">
    <name type="scientific">Carya illinoinensis</name>
    <name type="common">Pecan</name>
    <dbReference type="NCBI Taxonomy" id="32201"/>
    <lineage>
        <taxon>Eukaryota</taxon>
        <taxon>Viridiplantae</taxon>
        <taxon>Streptophyta</taxon>
        <taxon>Embryophyta</taxon>
        <taxon>Tracheophyta</taxon>
        <taxon>Spermatophyta</taxon>
        <taxon>Magnoliopsida</taxon>
        <taxon>eudicotyledons</taxon>
        <taxon>Gunneridae</taxon>
        <taxon>Pentapetalae</taxon>
        <taxon>rosids</taxon>
        <taxon>fabids</taxon>
        <taxon>Fagales</taxon>
        <taxon>Juglandaceae</taxon>
        <taxon>Carya</taxon>
    </lineage>
</organism>
<reference evidence="1" key="1">
    <citation type="submission" date="2021-01" db="EMBL/GenBank/DDBJ databases">
        <authorList>
            <person name="Lovell J.T."/>
            <person name="Bentley N."/>
            <person name="Bhattarai G."/>
            <person name="Jenkins J.W."/>
            <person name="Sreedasyam A."/>
            <person name="Alarcon Y."/>
            <person name="Bock C."/>
            <person name="Boston L."/>
            <person name="Carlson J."/>
            <person name="Cervantes K."/>
            <person name="Clermont K."/>
            <person name="Krom N."/>
            <person name="Kubenka K."/>
            <person name="Mamidi S."/>
            <person name="Mattison C."/>
            <person name="Monteros M."/>
            <person name="Pisani C."/>
            <person name="Plott C."/>
            <person name="Rajasekar S."/>
            <person name="Rhein H.S."/>
            <person name="Rohla C."/>
            <person name="Song M."/>
            <person name="Hilaire R.S."/>
            <person name="Shu S."/>
            <person name="Wells L."/>
            <person name="Wang X."/>
            <person name="Webber J."/>
            <person name="Heerema R.J."/>
            <person name="Klein P."/>
            <person name="Conner P."/>
            <person name="Grauke L."/>
            <person name="Grimwood J."/>
            <person name="Schmutz J."/>
            <person name="Randall J.J."/>
        </authorList>
    </citation>
    <scope>NUCLEOTIDE SEQUENCE</scope>
    <source>
        <tissue evidence="1">Leaf</tissue>
    </source>
</reference>
<comment type="caution">
    <text evidence="1">The sequence shown here is derived from an EMBL/GenBank/DDBJ whole genome shotgun (WGS) entry which is preliminary data.</text>
</comment>
<gene>
    <name evidence="1" type="ORF">I3842_01G107900</name>
</gene>
<accession>A0A922G263</accession>
<dbReference type="EMBL" id="CM031825">
    <property type="protein sequence ID" value="KAG6730997.1"/>
    <property type="molecule type" value="Genomic_DNA"/>
</dbReference>
<dbReference type="AlphaFoldDB" id="A0A922G263"/>
<name>A0A922G263_CARIL</name>
<evidence type="ECO:0000313" key="1">
    <source>
        <dbReference type="EMBL" id="KAG6730997.1"/>
    </source>
</evidence>
<sequence length="70" mass="7982">MASLLLLLSQLVRPETTCLSSSSSRSKKVAATIRFTAQQPHRYEVTEDNEVSEDMENLQECRVRVESVWP</sequence>
<protein>
    <submittedName>
        <fullName evidence="1">Uncharacterized protein</fullName>
    </submittedName>
</protein>
<evidence type="ECO:0000313" key="2">
    <source>
        <dbReference type="Proteomes" id="UP000811246"/>
    </source>
</evidence>
<proteinExistence type="predicted"/>